<dbReference type="RefSeq" id="XP_070886249.1">
    <property type="nucleotide sequence ID" value="XM_071035486.1"/>
</dbReference>
<proteinExistence type="predicted"/>
<name>A0ABR4LRW4_9EURO</name>
<evidence type="ECO:0000313" key="2">
    <source>
        <dbReference type="Proteomes" id="UP001610432"/>
    </source>
</evidence>
<comment type="caution">
    <text evidence="1">The sequence shown here is derived from an EMBL/GenBank/DDBJ whole genome shotgun (WGS) entry which is preliminary data.</text>
</comment>
<sequence>MPRNVFKEFSVGIHVRATITVLIRCVSGLFHKDLTSSSFGVNVCHAQRNWVDLCNTSRNGKQQEVDPISHLECGSSSTYSWTTWLQACASHPLSCLQQLGLDTKPHSDQWSDRSRIPAHNSWALEKAITVFRPGPALVSIFSLLFVRFL</sequence>
<dbReference type="GeneID" id="98150558"/>
<accession>A0ABR4LRW4</accession>
<organism evidence="1 2">
    <name type="scientific">Aspergillus lucknowensis</name>
    <dbReference type="NCBI Taxonomy" id="176173"/>
    <lineage>
        <taxon>Eukaryota</taxon>
        <taxon>Fungi</taxon>
        <taxon>Dikarya</taxon>
        <taxon>Ascomycota</taxon>
        <taxon>Pezizomycotina</taxon>
        <taxon>Eurotiomycetes</taxon>
        <taxon>Eurotiomycetidae</taxon>
        <taxon>Eurotiales</taxon>
        <taxon>Aspergillaceae</taxon>
        <taxon>Aspergillus</taxon>
        <taxon>Aspergillus subgen. Nidulantes</taxon>
    </lineage>
</organism>
<gene>
    <name evidence="1" type="ORF">BJX67DRAFT_81086</name>
</gene>
<reference evidence="1 2" key="1">
    <citation type="submission" date="2024-07" db="EMBL/GenBank/DDBJ databases">
        <title>Section-level genome sequencing and comparative genomics of Aspergillus sections Usti and Cavernicolus.</title>
        <authorList>
            <consortium name="Lawrence Berkeley National Laboratory"/>
            <person name="Nybo J.L."/>
            <person name="Vesth T.C."/>
            <person name="Theobald S."/>
            <person name="Frisvad J.C."/>
            <person name="Larsen T.O."/>
            <person name="Kjaerboelling I."/>
            <person name="Rothschild-Mancinelli K."/>
            <person name="Lyhne E.K."/>
            <person name="Kogle M.E."/>
            <person name="Barry K."/>
            <person name="Clum A."/>
            <person name="Na H."/>
            <person name="Ledsgaard L."/>
            <person name="Lin J."/>
            <person name="Lipzen A."/>
            <person name="Kuo A."/>
            <person name="Riley R."/>
            <person name="Mondo S."/>
            <person name="Labutti K."/>
            <person name="Haridas S."/>
            <person name="Pangalinan J."/>
            <person name="Salamov A.A."/>
            <person name="Simmons B.A."/>
            <person name="Magnuson J.K."/>
            <person name="Chen J."/>
            <person name="Drula E."/>
            <person name="Henrissat B."/>
            <person name="Wiebenga A."/>
            <person name="Lubbers R.J."/>
            <person name="Gomes A.C."/>
            <person name="Macurrencykelacurrency M.R."/>
            <person name="Stajich J."/>
            <person name="Grigoriev I.V."/>
            <person name="Mortensen U.H."/>
            <person name="De Vries R.P."/>
            <person name="Baker S.E."/>
            <person name="Andersen M.R."/>
        </authorList>
    </citation>
    <scope>NUCLEOTIDE SEQUENCE [LARGE SCALE GENOMIC DNA]</scope>
    <source>
        <strain evidence="1 2">CBS 449.75</strain>
    </source>
</reference>
<dbReference type="EMBL" id="JBFXLQ010000019">
    <property type="protein sequence ID" value="KAL2867270.1"/>
    <property type="molecule type" value="Genomic_DNA"/>
</dbReference>
<evidence type="ECO:0000313" key="1">
    <source>
        <dbReference type="EMBL" id="KAL2867270.1"/>
    </source>
</evidence>
<protein>
    <submittedName>
        <fullName evidence="1">Uncharacterized protein</fullName>
    </submittedName>
</protein>
<keyword evidence="2" id="KW-1185">Reference proteome</keyword>
<dbReference type="Proteomes" id="UP001610432">
    <property type="component" value="Unassembled WGS sequence"/>
</dbReference>